<dbReference type="AlphaFoldDB" id="Q6K7B0"/>
<evidence type="ECO:0000313" key="2">
    <source>
        <dbReference type="EMBL" id="BAD19572.1"/>
    </source>
</evidence>
<feature type="transmembrane region" description="Helical" evidence="1">
    <location>
        <begin position="133"/>
        <end position="156"/>
    </location>
</feature>
<reference evidence="3" key="1">
    <citation type="journal article" date="2005" name="Nature">
        <title>The map-based sequence of the rice genome.</title>
        <authorList>
            <consortium name="International rice genome sequencing project (IRGSP)"/>
            <person name="Matsumoto T."/>
            <person name="Wu J."/>
            <person name="Kanamori H."/>
            <person name="Katayose Y."/>
            <person name="Fujisawa M."/>
            <person name="Namiki N."/>
            <person name="Mizuno H."/>
            <person name="Yamamoto K."/>
            <person name="Antonio B.A."/>
            <person name="Baba T."/>
            <person name="Sakata K."/>
            <person name="Nagamura Y."/>
            <person name="Aoki H."/>
            <person name="Arikawa K."/>
            <person name="Arita K."/>
            <person name="Bito T."/>
            <person name="Chiden Y."/>
            <person name="Fujitsuka N."/>
            <person name="Fukunaka R."/>
            <person name="Hamada M."/>
            <person name="Harada C."/>
            <person name="Hayashi A."/>
            <person name="Hijishita S."/>
            <person name="Honda M."/>
            <person name="Hosokawa S."/>
            <person name="Ichikawa Y."/>
            <person name="Idonuma A."/>
            <person name="Iijima M."/>
            <person name="Ikeda M."/>
            <person name="Ikeno M."/>
            <person name="Ito K."/>
            <person name="Ito S."/>
            <person name="Ito T."/>
            <person name="Ito Y."/>
            <person name="Ito Y."/>
            <person name="Iwabuchi A."/>
            <person name="Kamiya K."/>
            <person name="Karasawa W."/>
            <person name="Kurita K."/>
            <person name="Katagiri S."/>
            <person name="Kikuta A."/>
            <person name="Kobayashi H."/>
            <person name="Kobayashi N."/>
            <person name="Machita K."/>
            <person name="Maehara T."/>
            <person name="Masukawa M."/>
            <person name="Mizubayashi T."/>
            <person name="Mukai Y."/>
            <person name="Nagasaki H."/>
            <person name="Nagata Y."/>
            <person name="Naito S."/>
            <person name="Nakashima M."/>
            <person name="Nakama Y."/>
            <person name="Nakamichi Y."/>
            <person name="Nakamura M."/>
            <person name="Meguro A."/>
            <person name="Negishi M."/>
            <person name="Ohta I."/>
            <person name="Ohta T."/>
            <person name="Okamoto M."/>
            <person name="Ono N."/>
            <person name="Saji S."/>
            <person name="Sakaguchi M."/>
            <person name="Sakai K."/>
            <person name="Shibata M."/>
            <person name="Shimokawa T."/>
            <person name="Song J."/>
            <person name="Takazaki Y."/>
            <person name="Terasawa K."/>
            <person name="Tsugane M."/>
            <person name="Tsuji K."/>
            <person name="Ueda S."/>
            <person name="Waki K."/>
            <person name="Yamagata H."/>
            <person name="Yamamoto M."/>
            <person name="Yamamoto S."/>
            <person name="Yamane H."/>
            <person name="Yoshiki S."/>
            <person name="Yoshihara R."/>
            <person name="Yukawa K."/>
            <person name="Zhong H."/>
            <person name="Yano M."/>
            <person name="Yuan Q."/>
            <person name="Ouyang S."/>
            <person name="Liu J."/>
            <person name="Jones K.M."/>
            <person name="Gansberger K."/>
            <person name="Moffat K."/>
            <person name="Hill J."/>
            <person name="Bera J."/>
            <person name="Fadrosh D."/>
            <person name="Jin S."/>
            <person name="Johri S."/>
            <person name="Kim M."/>
            <person name="Overton L."/>
            <person name="Reardon M."/>
            <person name="Tsitrin T."/>
            <person name="Vuong H."/>
            <person name="Weaver B."/>
            <person name="Ciecko A."/>
            <person name="Tallon L."/>
            <person name="Jackson J."/>
            <person name="Pai G."/>
            <person name="Aken S.V."/>
            <person name="Utterback T."/>
            <person name="Reidmuller S."/>
            <person name="Feldblyum T."/>
            <person name="Hsiao J."/>
            <person name="Zismann V."/>
            <person name="Iobst S."/>
            <person name="de Vazeille A.R."/>
            <person name="Buell C.R."/>
            <person name="Ying K."/>
            <person name="Li Y."/>
            <person name="Lu T."/>
            <person name="Huang Y."/>
            <person name="Zhao Q."/>
            <person name="Feng Q."/>
            <person name="Zhang L."/>
            <person name="Zhu J."/>
            <person name="Weng Q."/>
            <person name="Mu J."/>
            <person name="Lu Y."/>
            <person name="Fan D."/>
            <person name="Liu Y."/>
            <person name="Guan J."/>
            <person name="Zhang Y."/>
            <person name="Yu S."/>
            <person name="Liu X."/>
            <person name="Zhang Y."/>
            <person name="Hong G."/>
            <person name="Han B."/>
            <person name="Choisne N."/>
            <person name="Demange N."/>
            <person name="Orjeda G."/>
            <person name="Samain S."/>
            <person name="Cattolico L."/>
            <person name="Pelletier E."/>
            <person name="Couloux A."/>
            <person name="Segurens B."/>
            <person name="Wincker P."/>
            <person name="D'Hont A."/>
            <person name="Scarpelli C."/>
            <person name="Weissenbach J."/>
            <person name="Salanoubat M."/>
            <person name="Quetier F."/>
            <person name="Yu Y."/>
            <person name="Kim H.R."/>
            <person name="Rambo T."/>
            <person name="Currie J."/>
            <person name="Collura K."/>
            <person name="Luo M."/>
            <person name="Yang T."/>
            <person name="Ammiraju J.S.S."/>
            <person name="Engler F."/>
            <person name="Soderlund C."/>
            <person name="Wing R.A."/>
            <person name="Palmer L.E."/>
            <person name="de la Bastide M."/>
            <person name="Spiegel L."/>
            <person name="Nascimento L."/>
            <person name="Zutavern T."/>
            <person name="O'Shaughnessy A."/>
            <person name="Dike S."/>
            <person name="Dedhia N."/>
            <person name="Preston R."/>
            <person name="Balija V."/>
            <person name="McCombie W.R."/>
            <person name="Chow T."/>
            <person name="Chen H."/>
            <person name="Chung M."/>
            <person name="Chen C."/>
            <person name="Shaw J."/>
            <person name="Wu H."/>
            <person name="Hsiao K."/>
            <person name="Chao Y."/>
            <person name="Chu M."/>
            <person name="Cheng C."/>
            <person name="Hour A."/>
            <person name="Lee P."/>
            <person name="Lin S."/>
            <person name="Lin Y."/>
            <person name="Liou J."/>
            <person name="Liu S."/>
            <person name="Hsing Y."/>
            <person name="Raghuvanshi S."/>
            <person name="Mohanty A."/>
            <person name="Bharti A.K."/>
            <person name="Gaur A."/>
            <person name="Gupta V."/>
            <person name="Kumar D."/>
            <person name="Ravi V."/>
            <person name="Vij S."/>
            <person name="Kapur A."/>
            <person name="Khurana P."/>
            <person name="Khurana P."/>
            <person name="Khurana J.P."/>
            <person name="Tyagi A.K."/>
            <person name="Gaikwad K."/>
            <person name="Singh A."/>
            <person name="Dalal V."/>
            <person name="Srivastava S."/>
            <person name="Dixit A."/>
            <person name="Pal A.K."/>
            <person name="Ghazi I.A."/>
            <person name="Yadav M."/>
            <person name="Pandit A."/>
            <person name="Bhargava A."/>
            <person name="Sureshbabu K."/>
            <person name="Batra K."/>
            <person name="Sharma T.R."/>
            <person name="Mohapatra T."/>
            <person name="Singh N.K."/>
            <person name="Messing J."/>
            <person name="Nelson A.B."/>
            <person name="Fuks G."/>
            <person name="Kavchok S."/>
            <person name="Keizer G."/>
            <person name="Linton E."/>
            <person name="Llaca V."/>
            <person name="Song R."/>
            <person name="Tanyolac B."/>
            <person name="Young S."/>
            <person name="Ho-Il K."/>
            <person name="Hahn J.H."/>
            <person name="Sangsakoo G."/>
            <person name="Vanavichit A."/>
            <person name="de Mattos Luiz.A.T."/>
            <person name="Zimmer P.D."/>
            <person name="Malone G."/>
            <person name="Dellagostin O."/>
            <person name="de Oliveira A.C."/>
            <person name="Bevan M."/>
            <person name="Bancroft I."/>
            <person name="Minx P."/>
            <person name="Cordum H."/>
            <person name="Wilson R."/>
            <person name="Cheng Z."/>
            <person name="Jin W."/>
            <person name="Jiang J."/>
            <person name="Leong S.A."/>
            <person name="Iwama H."/>
            <person name="Gojobori T."/>
            <person name="Itoh T."/>
            <person name="Niimura Y."/>
            <person name="Fujii Y."/>
            <person name="Habara T."/>
            <person name="Sakai H."/>
            <person name="Sato Y."/>
            <person name="Wilson G."/>
            <person name="Kumar K."/>
            <person name="McCouch S."/>
            <person name="Juretic N."/>
            <person name="Hoen D."/>
            <person name="Wright S."/>
            <person name="Bruskiewich R."/>
            <person name="Bureau T."/>
            <person name="Miyao A."/>
            <person name="Hirochika H."/>
            <person name="Nishikawa T."/>
            <person name="Kadowaki K."/>
            <person name="Sugiura M."/>
            <person name="Burr B."/>
            <person name="Sasaki T."/>
        </authorList>
    </citation>
    <scope>NUCLEOTIDE SEQUENCE [LARGE SCALE GENOMIC DNA]</scope>
    <source>
        <strain evidence="3">cv. Nipponbare</strain>
    </source>
</reference>
<organism evidence="2 3">
    <name type="scientific">Oryza sativa subsp. japonica</name>
    <name type="common">Rice</name>
    <dbReference type="NCBI Taxonomy" id="39947"/>
    <lineage>
        <taxon>Eukaryota</taxon>
        <taxon>Viridiplantae</taxon>
        <taxon>Streptophyta</taxon>
        <taxon>Embryophyta</taxon>
        <taxon>Tracheophyta</taxon>
        <taxon>Spermatophyta</taxon>
        <taxon>Magnoliopsida</taxon>
        <taxon>Liliopsida</taxon>
        <taxon>Poales</taxon>
        <taxon>Poaceae</taxon>
        <taxon>BOP clade</taxon>
        <taxon>Oryzoideae</taxon>
        <taxon>Oryzeae</taxon>
        <taxon>Oryzinae</taxon>
        <taxon>Oryza</taxon>
        <taxon>Oryza sativa</taxon>
    </lineage>
</organism>
<dbReference type="Pfam" id="PF03578">
    <property type="entry name" value="HGWP"/>
    <property type="match status" value="2"/>
</dbReference>
<evidence type="ECO:0000313" key="3">
    <source>
        <dbReference type="Proteomes" id="UP000000763"/>
    </source>
</evidence>
<keyword evidence="1" id="KW-0472">Membrane</keyword>
<evidence type="ECO:0000256" key="1">
    <source>
        <dbReference type="SAM" id="Phobius"/>
    </source>
</evidence>
<dbReference type="Proteomes" id="UP000000763">
    <property type="component" value="Chromosome 2"/>
</dbReference>
<keyword evidence="1" id="KW-1133">Transmembrane helix</keyword>
<proteinExistence type="predicted"/>
<keyword evidence="1" id="KW-0812">Transmembrane</keyword>
<dbReference type="InterPro" id="IPR005213">
    <property type="entry name" value="HGWP_repeat"/>
</dbReference>
<reference evidence="3" key="2">
    <citation type="journal article" date="2008" name="Nucleic Acids Res.">
        <title>The rice annotation project database (RAP-DB): 2008 update.</title>
        <authorList>
            <consortium name="The rice annotation project (RAP)"/>
        </authorList>
    </citation>
    <scope>GENOME REANNOTATION</scope>
    <source>
        <strain evidence="3">cv. Nipponbare</strain>
    </source>
</reference>
<protein>
    <submittedName>
        <fullName evidence="2">HGWP repeat containing protein-like</fullName>
    </submittedName>
</protein>
<name>Q6K7B0_ORYSJ</name>
<sequence length="162" mass="18304">MAAYSCWLSARAPRRDQSSPMAAAAFAATDWCFRLQGWPIMPPLIGVYVFTDRPPRSPPTGVLAYTVGWSHHRRWASTTSPLAHFRHHRLVFSRIRMVDSASVDGRHRHLHRSTATSAANWCFRLHSWPVMPLLMGVYVFTAGLLPSLTSVFAYTVGGLRRR</sequence>
<gene>
    <name evidence="2" type="primary">OJ1342_D02.30</name>
</gene>
<accession>Q6K7B0</accession>
<dbReference type="EMBL" id="AP004850">
    <property type="protein sequence ID" value="BAD19572.1"/>
    <property type="molecule type" value="Genomic_DNA"/>
</dbReference>